<protein>
    <submittedName>
        <fullName evidence="1">Uncharacterized protein</fullName>
    </submittedName>
</protein>
<name>A0A0A8ZQC2_ARUDO</name>
<evidence type="ECO:0000313" key="1">
    <source>
        <dbReference type="EMBL" id="JAD39903.1"/>
    </source>
</evidence>
<dbReference type="AlphaFoldDB" id="A0A0A8ZQC2"/>
<reference evidence="1" key="2">
    <citation type="journal article" date="2015" name="Data Brief">
        <title>Shoot transcriptome of the giant reed, Arundo donax.</title>
        <authorList>
            <person name="Barrero R.A."/>
            <person name="Guerrero F.D."/>
            <person name="Moolhuijzen P."/>
            <person name="Goolsby J.A."/>
            <person name="Tidwell J."/>
            <person name="Bellgard S.E."/>
            <person name="Bellgard M.I."/>
        </authorList>
    </citation>
    <scope>NUCLEOTIDE SEQUENCE</scope>
    <source>
        <tissue evidence="1">Shoot tissue taken approximately 20 cm above the soil surface</tissue>
    </source>
</reference>
<dbReference type="EMBL" id="GBRH01257992">
    <property type="protein sequence ID" value="JAD39903.1"/>
    <property type="molecule type" value="Transcribed_RNA"/>
</dbReference>
<accession>A0A0A8ZQC2</accession>
<sequence>MCQDAMDPLELMLFYIITINLQELHYHSIISLLLRTSGLYGAHKGIDRTMNH</sequence>
<reference evidence="1" key="1">
    <citation type="submission" date="2014-09" db="EMBL/GenBank/DDBJ databases">
        <authorList>
            <person name="Magalhaes I.L.F."/>
            <person name="Oliveira U."/>
            <person name="Santos F.R."/>
            <person name="Vidigal T.H.D.A."/>
            <person name="Brescovit A.D."/>
            <person name="Santos A.J."/>
        </authorList>
    </citation>
    <scope>NUCLEOTIDE SEQUENCE</scope>
    <source>
        <tissue evidence="1">Shoot tissue taken approximately 20 cm above the soil surface</tissue>
    </source>
</reference>
<organism evidence="1">
    <name type="scientific">Arundo donax</name>
    <name type="common">Giant reed</name>
    <name type="synonym">Donax arundinaceus</name>
    <dbReference type="NCBI Taxonomy" id="35708"/>
    <lineage>
        <taxon>Eukaryota</taxon>
        <taxon>Viridiplantae</taxon>
        <taxon>Streptophyta</taxon>
        <taxon>Embryophyta</taxon>
        <taxon>Tracheophyta</taxon>
        <taxon>Spermatophyta</taxon>
        <taxon>Magnoliopsida</taxon>
        <taxon>Liliopsida</taxon>
        <taxon>Poales</taxon>
        <taxon>Poaceae</taxon>
        <taxon>PACMAD clade</taxon>
        <taxon>Arundinoideae</taxon>
        <taxon>Arundineae</taxon>
        <taxon>Arundo</taxon>
    </lineage>
</organism>
<proteinExistence type="predicted"/>